<gene>
    <name evidence="3" type="ORF">Py17XNL_001205352</name>
</gene>
<dbReference type="InterPro" id="IPR006477">
    <property type="entry name" value="Yir_bir_cir"/>
</dbReference>
<evidence type="ECO:0000313" key="3">
    <source>
        <dbReference type="EMBL" id="WBY59555.1"/>
    </source>
</evidence>
<evidence type="ECO:0000256" key="2">
    <source>
        <dbReference type="SAM" id="Phobius"/>
    </source>
</evidence>
<evidence type="ECO:0000256" key="1">
    <source>
        <dbReference type="SAM" id="MobiDB-lite"/>
    </source>
</evidence>
<keyword evidence="2" id="KW-0812">Transmembrane</keyword>
<proteinExistence type="predicted"/>
<accession>A0AAE9WVY6</accession>
<sequence>MAISNVCQKFDNFRKLFQDDLKESREYKFNSGTFKKYCPNSNCGSDTDIVNAGCLWLFYEFFGKLGTTVDPNTYKGDVLCIMIWLSYILSLKPPDNITKLNDFYSNHIQNNEKYTTRNVNDEGYDSYKDIIDKIKEYMDININHMSKFYELLKLLCNMNTAYTKSKSTDFSQHANKFVYEYEKLLNDDNNIDNSSYDKILNVFSNYYNQFEKGRAPSKAQMERPQLPTEKTSKNVEGGSSKEIRTAEPSIEKGQSNTVTTILSSNTTLSISSLVNKLIPISFILVITIILLGIAYKYSLCGFRKRSQKQQIREKLKK</sequence>
<dbReference type="Pfam" id="PF06022">
    <property type="entry name" value="Cir_Bir_Yir"/>
    <property type="match status" value="1"/>
</dbReference>
<feature type="transmembrane region" description="Helical" evidence="2">
    <location>
        <begin position="277"/>
        <end position="295"/>
    </location>
</feature>
<dbReference type="AlphaFoldDB" id="A0AAE9WVY6"/>
<name>A0AAE9WVY6_PLAYO</name>
<dbReference type="Proteomes" id="UP001054126">
    <property type="component" value="Chromosome 12"/>
</dbReference>
<reference evidence="3" key="1">
    <citation type="submission" date="2023-01" db="EMBL/GenBank/DDBJ databases">
        <title>Long-Read Genome Assembly and Gene Model Annotations for the Rodent Malaria Parasite Plasmodium yoelii 17XNL.</title>
        <authorList>
            <person name="Mitchell G.J."/>
            <person name="Sebastian A."/>
            <person name="Albert I."/>
            <person name="Lindner S.E."/>
        </authorList>
    </citation>
    <scope>NUCLEOTIDE SEQUENCE</scope>
    <source>
        <strain evidence="3">17XNL clone 1.1</strain>
    </source>
</reference>
<keyword evidence="2" id="KW-1133">Transmembrane helix</keyword>
<dbReference type="EMBL" id="CP115536">
    <property type="protein sequence ID" value="WBY59555.1"/>
    <property type="molecule type" value="Genomic_DNA"/>
</dbReference>
<feature type="region of interest" description="Disordered" evidence="1">
    <location>
        <begin position="214"/>
        <end position="241"/>
    </location>
</feature>
<protein>
    <submittedName>
        <fullName evidence="3">PIR protein</fullName>
    </submittedName>
</protein>
<keyword evidence="2" id="KW-0472">Membrane</keyword>
<evidence type="ECO:0000313" key="4">
    <source>
        <dbReference type="Proteomes" id="UP001054126"/>
    </source>
</evidence>
<dbReference type="NCBIfam" id="TIGR01590">
    <property type="entry name" value="yir-bir-cir_Pla"/>
    <property type="match status" value="1"/>
</dbReference>
<organism evidence="3 4">
    <name type="scientific">Plasmodium yoelii yoelii</name>
    <dbReference type="NCBI Taxonomy" id="73239"/>
    <lineage>
        <taxon>Eukaryota</taxon>
        <taxon>Sar</taxon>
        <taxon>Alveolata</taxon>
        <taxon>Apicomplexa</taxon>
        <taxon>Aconoidasida</taxon>
        <taxon>Haemosporida</taxon>
        <taxon>Plasmodiidae</taxon>
        <taxon>Plasmodium</taxon>
        <taxon>Plasmodium (Vinckeia)</taxon>
    </lineage>
</organism>